<gene>
    <name evidence="1" type="ORF">MLD38_038256</name>
</gene>
<accession>A0ACB9KYM8</accession>
<reference evidence="2" key="1">
    <citation type="journal article" date="2023" name="Front. Plant Sci.">
        <title>Chromosomal-level genome assembly of Melastoma candidum provides insights into trichome evolution.</title>
        <authorList>
            <person name="Zhong Y."/>
            <person name="Wu W."/>
            <person name="Sun C."/>
            <person name="Zou P."/>
            <person name="Liu Y."/>
            <person name="Dai S."/>
            <person name="Zhou R."/>
        </authorList>
    </citation>
    <scope>NUCLEOTIDE SEQUENCE [LARGE SCALE GENOMIC DNA]</scope>
</reference>
<evidence type="ECO:0000313" key="2">
    <source>
        <dbReference type="Proteomes" id="UP001057402"/>
    </source>
</evidence>
<dbReference type="Proteomes" id="UP001057402">
    <property type="component" value="Chromosome 12"/>
</dbReference>
<organism evidence="1 2">
    <name type="scientific">Melastoma candidum</name>
    <dbReference type="NCBI Taxonomy" id="119954"/>
    <lineage>
        <taxon>Eukaryota</taxon>
        <taxon>Viridiplantae</taxon>
        <taxon>Streptophyta</taxon>
        <taxon>Embryophyta</taxon>
        <taxon>Tracheophyta</taxon>
        <taxon>Spermatophyta</taxon>
        <taxon>Magnoliopsida</taxon>
        <taxon>eudicotyledons</taxon>
        <taxon>Gunneridae</taxon>
        <taxon>Pentapetalae</taxon>
        <taxon>rosids</taxon>
        <taxon>malvids</taxon>
        <taxon>Myrtales</taxon>
        <taxon>Melastomataceae</taxon>
        <taxon>Melastomatoideae</taxon>
        <taxon>Melastomateae</taxon>
        <taxon>Melastoma</taxon>
    </lineage>
</organism>
<dbReference type="EMBL" id="CM042891">
    <property type="protein sequence ID" value="KAI4302522.1"/>
    <property type="molecule type" value="Genomic_DNA"/>
</dbReference>
<protein>
    <submittedName>
        <fullName evidence="1">Uncharacterized protein</fullName>
    </submittedName>
</protein>
<name>A0ACB9KYM8_9MYRT</name>
<comment type="caution">
    <text evidence="1">The sequence shown here is derived from an EMBL/GenBank/DDBJ whole genome shotgun (WGS) entry which is preliminary data.</text>
</comment>
<evidence type="ECO:0000313" key="1">
    <source>
        <dbReference type="EMBL" id="KAI4302522.1"/>
    </source>
</evidence>
<sequence length="213" mass="23698">MKMREIPATLGNCHQFLELADNHLTGRVPRLSAGPLALLMSRTMRLTKKFILNLGIRPISRGLRLGNNNFNGSIPRTLGRIRELSLIDLSGNSLTGPVPDELSLCRKLTHVDLDNNIISWPIPPWLGSLLNLGELEISNNKFEGPIPPEIFKGSKLLVLSLGDNALNGTFSDGIGNLASLNILMWGQDHMIKIKRLLVLELLFTRVWRLRNGI</sequence>
<keyword evidence="2" id="KW-1185">Reference proteome</keyword>
<proteinExistence type="predicted"/>